<feature type="compositionally biased region" description="Basic and acidic residues" evidence="2">
    <location>
        <begin position="728"/>
        <end position="737"/>
    </location>
</feature>
<reference evidence="4 5" key="1">
    <citation type="journal article" date="2018" name="Biotechnol. Adv.">
        <title>Improved genomic resources and new bioinformatic workflow for the carcinogenic parasite Clonorchis sinensis: Biotechnological implications.</title>
        <authorList>
            <person name="Wang D."/>
            <person name="Korhonen P.K."/>
            <person name="Gasser R.B."/>
            <person name="Young N.D."/>
        </authorList>
    </citation>
    <scope>NUCLEOTIDE SEQUENCE [LARGE SCALE GENOMIC DNA]</scope>
    <source>
        <strain evidence="4">Cs-k2</strain>
    </source>
</reference>
<dbReference type="PANTHER" id="PTHR23509:SF48">
    <property type="entry name" value="INTRACELLULAR PHOSPHOLIPASE A1"/>
    <property type="match status" value="1"/>
</dbReference>
<organism evidence="4 5">
    <name type="scientific">Clonorchis sinensis</name>
    <name type="common">Chinese liver fluke</name>
    <dbReference type="NCBI Taxonomy" id="79923"/>
    <lineage>
        <taxon>Eukaryota</taxon>
        <taxon>Metazoa</taxon>
        <taxon>Spiralia</taxon>
        <taxon>Lophotrochozoa</taxon>
        <taxon>Platyhelminthes</taxon>
        <taxon>Trematoda</taxon>
        <taxon>Digenea</taxon>
        <taxon>Opisthorchiida</taxon>
        <taxon>Opisthorchiata</taxon>
        <taxon>Opisthorchiidae</taxon>
        <taxon>Clonorchis</taxon>
    </lineage>
</organism>
<dbReference type="EMBL" id="NIRI02000042">
    <property type="protein sequence ID" value="KAG5447332.1"/>
    <property type="molecule type" value="Genomic_DNA"/>
</dbReference>
<dbReference type="InterPro" id="IPR058055">
    <property type="entry name" value="PA-PLA1"/>
</dbReference>
<dbReference type="GO" id="GO:0004620">
    <property type="term" value="F:phospholipase activity"/>
    <property type="evidence" value="ECO:0007669"/>
    <property type="project" value="TreeGrafter"/>
</dbReference>
<dbReference type="OrthoDB" id="431378at2759"/>
<protein>
    <submittedName>
        <fullName evidence="4">Phospholipase ddhd1</fullName>
    </submittedName>
</protein>
<feature type="region of interest" description="Disordered" evidence="2">
    <location>
        <begin position="797"/>
        <end position="823"/>
    </location>
</feature>
<dbReference type="InterPro" id="IPR004177">
    <property type="entry name" value="DDHD_dom"/>
</dbReference>
<comment type="caution">
    <text evidence="4">The sequence shown here is derived from an EMBL/GenBank/DDBJ whole genome shotgun (WGS) entry which is preliminary data.</text>
</comment>
<accession>A0A8T1MEM2</accession>
<reference evidence="4 5" key="2">
    <citation type="journal article" date="2021" name="Genomics">
        <title>High-quality reference genome for Clonorchis sinensis.</title>
        <authorList>
            <person name="Young N.D."/>
            <person name="Stroehlein A.J."/>
            <person name="Kinkar L."/>
            <person name="Wang T."/>
            <person name="Sohn W.M."/>
            <person name="Chang B.C.H."/>
            <person name="Kaur P."/>
            <person name="Weisz D."/>
            <person name="Dudchenko O."/>
            <person name="Aiden E.L."/>
            <person name="Korhonen P.K."/>
            <person name="Gasser R.B."/>
        </authorList>
    </citation>
    <scope>NUCLEOTIDE SEQUENCE [LARGE SCALE GENOMIC DNA]</scope>
    <source>
        <strain evidence="4">Cs-k2</strain>
    </source>
</reference>
<dbReference type="SMART" id="SM01127">
    <property type="entry name" value="DDHD"/>
    <property type="match status" value="1"/>
</dbReference>
<evidence type="ECO:0000259" key="3">
    <source>
        <dbReference type="PROSITE" id="PS51043"/>
    </source>
</evidence>
<comment type="similarity">
    <text evidence="1">Belongs to the PA-PLA1 family.</text>
</comment>
<feature type="domain" description="DDHD" evidence="3">
    <location>
        <begin position="633"/>
        <end position="912"/>
    </location>
</feature>
<sequence length="914" mass="102244">MVETNAVNIKRQNISTKLIEISEYVERVTYHIREPDVRWFYKDASDKRWTPFNGYDSLNLEAAFRAQCVNQHYGVVDDSALPNTKHYSNQLPDTSPNKKARSAVITASPNVSVIGGLYDVDVTTRICNPVYWANGRPSIRVLRGVWFRDSGAGVFDPLDDEMLVEHLESEYSNCFVKCQSTKNSVNPIKSMSKQARAEGGVQPNHTSGFVMLHTVASAPTVFSQFAVATESISIGAESRPSSPISSPIADLVTPSTSAESKRKLPLHTVRFQDCHVDFHSPDEVYLYQDSTTLYIRQKLGMQKVGTRLYRGYNQVACADDRPPDVTHLCFVIHGIGQKMGANNIHKCCNELRENCARLQSKYFTQPEYTNQRVEFLPIEWRSSLQLDGDTVESITPVHVRGLRTILNSSAMDIMYYTSPLYRAEISSSLLAELNRMYTLFCSRNPEFESRGGMVSVIAHSLGCVLVYDLITGWSQPFYHYPPQSSNTKRMMPNSTGGPVLMENGGSASDGTTVSQCDSHTTACDGNHHVSHVPETLPFAQPGMNTEDISLSSQNLQQVARVSLQLEAARTVVSRLEQELSSLLRPNVACADFDSDLGEKGNGSDLSSLSFHLPEAVAPSDLNCSYFTGNSLRFKSNLQNFFCLGSPLPVYLTLRGIRPGAYTTQDSILPRHLCRRILNVYHPSDPVAYRLEPLVLKHYTSIQPALIHRADAPDQPDYDDLPLITSTGEELRRKRLSDTPRLSAEENCPTELQDQQRDSSLSPNRQRLSSPDSRRISFASRVLGFFTRSAADVEQLTDGEQSLQESPDSVENSTATPGRPQTGVSRASILQAGELTQDFEDPNTEAAKLFCDQHNVFKSTLEERFQHLRLEHRLDYQLRASRYESFYISILTAHTSYWTNADVGMLILSQLFRSS</sequence>
<dbReference type="PANTHER" id="PTHR23509">
    <property type="entry name" value="PA-PL1 PHOSPHOLIPASE FAMILY"/>
    <property type="match status" value="1"/>
</dbReference>
<dbReference type="Proteomes" id="UP000286415">
    <property type="component" value="Unassembled WGS sequence"/>
</dbReference>
<evidence type="ECO:0000313" key="4">
    <source>
        <dbReference type="EMBL" id="KAG5447332.1"/>
    </source>
</evidence>
<dbReference type="GO" id="GO:0046872">
    <property type="term" value="F:metal ion binding"/>
    <property type="evidence" value="ECO:0007669"/>
    <property type="project" value="InterPro"/>
</dbReference>
<gene>
    <name evidence="4" type="ORF">CSKR_109838</name>
</gene>
<evidence type="ECO:0000256" key="2">
    <source>
        <dbReference type="SAM" id="MobiDB-lite"/>
    </source>
</evidence>
<dbReference type="Pfam" id="PF02862">
    <property type="entry name" value="DDHD"/>
    <property type="match status" value="1"/>
</dbReference>
<evidence type="ECO:0000313" key="5">
    <source>
        <dbReference type="Proteomes" id="UP000286415"/>
    </source>
</evidence>
<keyword evidence="5" id="KW-1185">Reference proteome</keyword>
<name>A0A8T1MEM2_CLOSI</name>
<evidence type="ECO:0000256" key="1">
    <source>
        <dbReference type="ARBA" id="ARBA00038464"/>
    </source>
</evidence>
<dbReference type="AlphaFoldDB" id="A0A8T1MEM2"/>
<feature type="compositionally biased region" description="Polar residues" evidence="2">
    <location>
        <begin position="749"/>
        <end position="770"/>
    </location>
</feature>
<proteinExistence type="inferred from homology"/>
<feature type="region of interest" description="Disordered" evidence="2">
    <location>
        <begin position="710"/>
        <end position="772"/>
    </location>
</feature>
<dbReference type="GO" id="GO:0005737">
    <property type="term" value="C:cytoplasm"/>
    <property type="evidence" value="ECO:0007669"/>
    <property type="project" value="TreeGrafter"/>
</dbReference>
<feature type="compositionally biased region" description="Polar residues" evidence="2">
    <location>
        <begin position="797"/>
        <end position="815"/>
    </location>
</feature>
<dbReference type="PROSITE" id="PS51043">
    <property type="entry name" value="DDHD"/>
    <property type="match status" value="1"/>
</dbReference>